<sequence>MSTGDGPRFVCWFVARKEGVEAPEEDVVAVATLGMDPVAVRFQEWLALGRSLRVKKSVLADPNAQEEIWKLPAATTQQCSNQIESSLGHASPSTSERIFLDISTGDGPRFVCWFVARKEGVEAPEEDVVAVATLGMDPVAVRFQMFKPD</sequence>
<gene>
    <name evidence="1" type="ORF">CTOB1V02_LOCUS11449</name>
</gene>
<organism evidence="1">
    <name type="scientific">Cyprideis torosa</name>
    <dbReference type="NCBI Taxonomy" id="163714"/>
    <lineage>
        <taxon>Eukaryota</taxon>
        <taxon>Metazoa</taxon>
        <taxon>Ecdysozoa</taxon>
        <taxon>Arthropoda</taxon>
        <taxon>Crustacea</taxon>
        <taxon>Oligostraca</taxon>
        <taxon>Ostracoda</taxon>
        <taxon>Podocopa</taxon>
        <taxon>Podocopida</taxon>
        <taxon>Cytherocopina</taxon>
        <taxon>Cytheroidea</taxon>
        <taxon>Cytherideidae</taxon>
        <taxon>Cyprideis</taxon>
    </lineage>
</organism>
<name>A0A7R8WN45_9CRUS</name>
<protein>
    <submittedName>
        <fullName evidence="1">Uncharacterized protein</fullName>
    </submittedName>
</protein>
<dbReference type="AlphaFoldDB" id="A0A7R8WN45"/>
<proteinExistence type="predicted"/>
<evidence type="ECO:0000313" key="1">
    <source>
        <dbReference type="EMBL" id="CAD7233628.1"/>
    </source>
</evidence>
<reference evidence="1" key="1">
    <citation type="submission" date="2020-11" db="EMBL/GenBank/DDBJ databases">
        <authorList>
            <person name="Tran Van P."/>
        </authorList>
    </citation>
    <scope>NUCLEOTIDE SEQUENCE</scope>
</reference>
<accession>A0A7R8WN45</accession>
<dbReference type="EMBL" id="OB666644">
    <property type="protein sequence ID" value="CAD7233628.1"/>
    <property type="molecule type" value="Genomic_DNA"/>
</dbReference>
<feature type="non-terminal residue" evidence="1">
    <location>
        <position position="1"/>
    </location>
</feature>